<accession>A0A497YD29</accession>
<evidence type="ECO:0000313" key="2">
    <source>
        <dbReference type="Proteomes" id="UP000273898"/>
    </source>
</evidence>
<dbReference type="AlphaFoldDB" id="A0A497YD29"/>
<name>A0A497YD29_9SPHI</name>
<comment type="caution">
    <text evidence="1">The sequence shown here is derived from an EMBL/GenBank/DDBJ whole genome shotgun (WGS) entry which is preliminary data.</text>
</comment>
<protein>
    <submittedName>
        <fullName evidence="1">Uncharacterized protein</fullName>
    </submittedName>
</protein>
<dbReference type="Proteomes" id="UP000273898">
    <property type="component" value="Unassembled WGS sequence"/>
</dbReference>
<reference evidence="1 2" key="1">
    <citation type="submission" date="2018-10" db="EMBL/GenBank/DDBJ databases">
        <title>Genomic Encyclopedia of Archaeal and Bacterial Type Strains, Phase II (KMG-II): from individual species to whole genera.</title>
        <authorList>
            <person name="Goeker M."/>
        </authorList>
    </citation>
    <scope>NUCLEOTIDE SEQUENCE [LARGE SCALE GENOMIC DNA]</scope>
    <source>
        <strain evidence="1 2">DSM 19624</strain>
    </source>
</reference>
<sequence length="70" mass="7921">MILSVGVSPTETKTTWLVRHQPLEGKKLDSLAVVRVPTNHKLKTYRLVSHQPIISKIETWSVDTPTINCK</sequence>
<evidence type="ECO:0000313" key="1">
    <source>
        <dbReference type="EMBL" id="RLJ80821.1"/>
    </source>
</evidence>
<dbReference type="EMBL" id="RCCK01000010">
    <property type="protein sequence ID" value="RLJ80821.1"/>
    <property type="molecule type" value="Genomic_DNA"/>
</dbReference>
<organism evidence="1 2">
    <name type="scientific">Pedobacter alluvionis</name>
    <dbReference type="NCBI Taxonomy" id="475253"/>
    <lineage>
        <taxon>Bacteria</taxon>
        <taxon>Pseudomonadati</taxon>
        <taxon>Bacteroidota</taxon>
        <taxon>Sphingobacteriia</taxon>
        <taxon>Sphingobacteriales</taxon>
        <taxon>Sphingobacteriaceae</taxon>
        <taxon>Pedobacter</taxon>
    </lineage>
</organism>
<proteinExistence type="predicted"/>
<gene>
    <name evidence="1" type="ORF">BCL90_1622</name>
</gene>